<keyword evidence="2" id="KW-0808">Transferase</keyword>
<dbReference type="PANTHER" id="PTHR43861">
    <property type="entry name" value="TRANS-ACONITATE 2-METHYLTRANSFERASE-RELATED"/>
    <property type="match status" value="1"/>
</dbReference>
<protein>
    <recommendedName>
        <fullName evidence="3">Methyltransferase domain-containing protein</fullName>
    </recommendedName>
</protein>
<dbReference type="Proteomes" id="UP000635565">
    <property type="component" value="Unassembled WGS sequence"/>
</dbReference>
<evidence type="ECO:0000313" key="4">
    <source>
        <dbReference type="EMBL" id="GHO84014.1"/>
    </source>
</evidence>
<name>A0ABQ3VD59_9CHLR</name>
<evidence type="ECO:0000313" key="5">
    <source>
        <dbReference type="Proteomes" id="UP000635565"/>
    </source>
</evidence>
<comment type="caution">
    <text evidence="4">The sequence shown here is derived from an EMBL/GenBank/DDBJ whole genome shotgun (WGS) entry which is preliminary data.</text>
</comment>
<dbReference type="RefSeq" id="WP_201361664.1">
    <property type="nucleotide sequence ID" value="NZ_BNJJ01000005.1"/>
</dbReference>
<dbReference type="PANTHER" id="PTHR43861:SF1">
    <property type="entry name" value="TRANS-ACONITATE 2-METHYLTRANSFERASE"/>
    <property type="match status" value="1"/>
</dbReference>
<evidence type="ECO:0000256" key="1">
    <source>
        <dbReference type="ARBA" id="ARBA00022603"/>
    </source>
</evidence>
<gene>
    <name evidence="4" type="ORF">KSZ_20200</name>
</gene>
<evidence type="ECO:0000256" key="2">
    <source>
        <dbReference type="ARBA" id="ARBA00022679"/>
    </source>
</evidence>
<sequence length="199" mass="21650">MQGRESTFRHMIANLAQLQSGETVLDVGCGTGTLALIAKEYVGETGCIAGIDPSKSLLAGACHKATRAGLSINFQQGGIEQIPFPDQTFDVVLSTFMMHHVPDDIKHQGVTEIARVLKTGGRLLVVDFQSSEEHQGCSLPFDTEMGIQNFPAFLQSEGFEHLTTGNIPFRIRSLSAGHKHYGFVSARKGEDRTRESYPG</sequence>
<feature type="domain" description="Methyltransferase" evidence="3">
    <location>
        <begin position="24"/>
        <end position="121"/>
    </location>
</feature>
<dbReference type="EMBL" id="BNJJ01000005">
    <property type="protein sequence ID" value="GHO84014.1"/>
    <property type="molecule type" value="Genomic_DNA"/>
</dbReference>
<keyword evidence="5" id="KW-1185">Reference proteome</keyword>
<dbReference type="SUPFAM" id="SSF53335">
    <property type="entry name" value="S-adenosyl-L-methionine-dependent methyltransferases"/>
    <property type="match status" value="1"/>
</dbReference>
<dbReference type="InterPro" id="IPR041698">
    <property type="entry name" value="Methyltransf_25"/>
</dbReference>
<accession>A0ABQ3VD59</accession>
<evidence type="ECO:0000259" key="3">
    <source>
        <dbReference type="Pfam" id="PF13649"/>
    </source>
</evidence>
<organism evidence="4 5">
    <name type="scientific">Dictyobacter formicarum</name>
    <dbReference type="NCBI Taxonomy" id="2778368"/>
    <lineage>
        <taxon>Bacteria</taxon>
        <taxon>Bacillati</taxon>
        <taxon>Chloroflexota</taxon>
        <taxon>Ktedonobacteria</taxon>
        <taxon>Ktedonobacterales</taxon>
        <taxon>Dictyobacteraceae</taxon>
        <taxon>Dictyobacter</taxon>
    </lineage>
</organism>
<dbReference type="Pfam" id="PF13649">
    <property type="entry name" value="Methyltransf_25"/>
    <property type="match status" value="1"/>
</dbReference>
<keyword evidence="1" id="KW-0489">Methyltransferase</keyword>
<dbReference type="CDD" id="cd02440">
    <property type="entry name" value="AdoMet_MTases"/>
    <property type="match status" value="1"/>
</dbReference>
<dbReference type="Gene3D" id="3.40.50.150">
    <property type="entry name" value="Vaccinia Virus protein VP39"/>
    <property type="match status" value="1"/>
</dbReference>
<proteinExistence type="predicted"/>
<reference evidence="4 5" key="1">
    <citation type="journal article" date="2021" name="Int. J. Syst. Evol. Microbiol.">
        <title>Reticulibacter mediterranei gen. nov., sp. nov., within the new family Reticulibacteraceae fam. nov., and Ktedonospora formicarum gen. nov., sp. nov., Ktedonobacter robiniae sp. nov., Dictyobacter formicarum sp. nov. and Dictyobacter arantiisoli sp. nov., belonging to the class Ktedonobacteria.</title>
        <authorList>
            <person name="Yabe S."/>
            <person name="Zheng Y."/>
            <person name="Wang C.M."/>
            <person name="Sakai Y."/>
            <person name="Abe K."/>
            <person name="Yokota A."/>
            <person name="Donadio S."/>
            <person name="Cavaletti L."/>
            <person name="Monciardini P."/>
        </authorList>
    </citation>
    <scope>NUCLEOTIDE SEQUENCE [LARGE SCALE GENOMIC DNA]</scope>
    <source>
        <strain evidence="4 5">SOSP1-9</strain>
    </source>
</reference>
<dbReference type="InterPro" id="IPR029063">
    <property type="entry name" value="SAM-dependent_MTases_sf"/>
</dbReference>